<dbReference type="AlphaFoldDB" id="A0A2N9JBZ8"/>
<dbReference type="EMBL" id="LT985188">
    <property type="protein sequence ID" value="SPD85632.1"/>
    <property type="molecule type" value="Genomic_DNA"/>
</dbReference>
<organism evidence="1 2">
    <name type="scientific">Micropruina glycogenica</name>
    <dbReference type="NCBI Taxonomy" id="75385"/>
    <lineage>
        <taxon>Bacteria</taxon>
        <taxon>Bacillati</taxon>
        <taxon>Actinomycetota</taxon>
        <taxon>Actinomycetes</taxon>
        <taxon>Propionibacteriales</taxon>
        <taxon>Nocardioidaceae</taxon>
        <taxon>Micropruina</taxon>
    </lineage>
</organism>
<evidence type="ECO:0000313" key="2">
    <source>
        <dbReference type="Proteomes" id="UP000238164"/>
    </source>
</evidence>
<name>A0A2N9JBZ8_9ACTN</name>
<keyword evidence="2" id="KW-1185">Reference proteome</keyword>
<dbReference type="RefSeq" id="WP_158680812.1">
    <property type="nucleotide sequence ID" value="NZ_BAAAGO010000042.1"/>
</dbReference>
<dbReference type="KEGG" id="mgg:MPLG2_0596"/>
<proteinExistence type="predicted"/>
<protein>
    <submittedName>
        <fullName evidence="1">Uncharacterized protein</fullName>
    </submittedName>
</protein>
<evidence type="ECO:0000313" key="1">
    <source>
        <dbReference type="EMBL" id="SPD85632.1"/>
    </source>
</evidence>
<dbReference type="OrthoDB" id="5147985at2"/>
<reference evidence="1 2" key="1">
    <citation type="submission" date="2018-02" db="EMBL/GenBank/DDBJ databases">
        <authorList>
            <person name="Cohen D.B."/>
            <person name="Kent A.D."/>
        </authorList>
    </citation>
    <scope>NUCLEOTIDE SEQUENCE [LARGE SCALE GENOMIC DNA]</scope>
    <source>
        <strain evidence="1">1</strain>
    </source>
</reference>
<accession>A0A2N9JBZ8</accession>
<dbReference type="GO" id="GO:0006355">
    <property type="term" value="P:regulation of DNA-templated transcription"/>
    <property type="evidence" value="ECO:0007669"/>
    <property type="project" value="InterPro"/>
</dbReference>
<gene>
    <name evidence="1" type="ORF">MPLG2_0596</name>
</gene>
<sequence>MSGLERRVQLLLDADRYERIAAEAKRTGHSLNAVIRDAIDLSLPADLMMRNSALTAFLDLVAQGPGETDDWAVLKERPALDTDARLSR</sequence>
<dbReference type="Proteomes" id="UP000238164">
    <property type="component" value="Chromosome 1"/>
</dbReference>